<feature type="region of interest" description="Disordered" evidence="1">
    <location>
        <begin position="213"/>
        <end position="233"/>
    </location>
</feature>
<dbReference type="STRING" id="215637.A0A4P9ZRW1"/>
<proteinExistence type="predicted"/>
<evidence type="ECO:0000313" key="3">
    <source>
        <dbReference type="Proteomes" id="UP000268162"/>
    </source>
</evidence>
<feature type="region of interest" description="Disordered" evidence="1">
    <location>
        <begin position="136"/>
        <end position="166"/>
    </location>
</feature>
<name>A0A4P9ZRW1_9FUNG</name>
<gene>
    <name evidence="2" type="ORF">BJ085DRAFT_32629</name>
</gene>
<dbReference type="Proteomes" id="UP000268162">
    <property type="component" value="Unassembled WGS sequence"/>
</dbReference>
<dbReference type="AlphaFoldDB" id="A0A4P9ZRW1"/>
<feature type="compositionally biased region" description="Basic and acidic residues" evidence="1">
    <location>
        <begin position="389"/>
        <end position="399"/>
    </location>
</feature>
<feature type="region of interest" description="Disordered" evidence="1">
    <location>
        <begin position="389"/>
        <end position="420"/>
    </location>
</feature>
<accession>A0A4P9ZRW1</accession>
<reference evidence="3" key="1">
    <citation type="journal article" date="2018" name="Nat. Microbiol.">
        <title>Leveraging single-cell genomics to expand the fungal tree of life.</title>
        <authorList>
            <person name="Ahrendt S.R."/>
            <person name="Quandt C.A."/>
            <person name="Ciobanu D."/>
            <person name="Clum A."/>
            <person name="Salamov A."/>
            <person name="Andreopoulos B."/>
            <person name="Cheng J.F."/>
            <person name="Woyke T."/>
            <person name="Pelin A."/>
            <person name="Henrissat B."/>
            <person name="Reynolds N.K."/>
            <person name="Benny G.L."/>
            <person name="Smith M.E."/>
            <person name="James T.Y."/>
            <person name="Grigoriev I.V."/>
        </authorList>
    </citation>
    <scope>NUCLEOTIDE SEQUENCE [LARGE SCALE GENOMIC DNA]</scope>
    <source>
        <strain evidence="3">RSA 468</strain>
    </source>
</reference>
<organism evidence="2 3">
    <name type="scientific">Dimargaris cristalligena</name>
    <dbReference type="NCBI Taxonomy" id="215637"/>
    <lineage>
        <taxon>Eukaryota</taxon>
        <taxon>Fungi</taxon>
        <taxon>Fungi incertae sedis</taxon>
        <taxon>Zoopagomycota</taxon>
        <taxon>Kickxellomycotina</taxon>
        <taxon>Dimargaritomycetes</taxon>
        <taxon>Dimargaritales</taxon>
        <taxon>Dimargaritaceae</taxon>
        <taxon>Dimargaris</taxon>
    </lineage>
</organism>
<feature type="compositionally biased region" description="Polar residues" evidence="1">
    <location>
        <begin position="1"/>
        <end position="20"/>
    </location>
</feature>
<keyword evidence="3" id="KW-1185">Reference proteome</keyword>
<protein>
    <submittedName>
        <fullName evidence="2">Uncharacterized protein</fullName>
    </submittedName>
</protein>
<feature type="compositionally biased region" description="Pro residues" evidence="1">
    <location>
        <begin position="157"/>
        <end position="166"/>
    </location>
</feature>
<evidence type="ECO:0000256" key="1">
    <source>
        <dbReference type="SAM" id="MobiDB-lite"/>
    </source>
</evidence>
<feature type="compositionally biased region" description="Polar residues" evidence="1">
    <location>
        <begin position="54"/>
        <end position="64"/>
    </location>
</feature>
<dbReference type="EMBL" id="ML002881">
    <property type="protein sequence ID" value="RKP35392.1"/>
    <property type="molecule type" value="Genomic_DNA"/>
</dbReference>
<evidence type="ECO:0000313" key="2">
    <source>
        <dbReference type="EMBL" id="RKP35392.1"/>
    </source>
</evidence>
<feature type="region of interest" description="Disordered" evidence="1">
    <location>
        <begin position="1"/>
        <end position="100"/>
    </location>
</feature>
<feature type="compositionally biased region" description="Low complexity" evidence="1">
    <location>
        <begin position="138"/>
        <end position="156"/>
    </location>
</feature>
<sequence>MPQHFTSTANTPGSSPNATLENYPDSPPPRAQSRPAQPLSVCQTVKYEPPTPITAFTPTDSSHAPLTDFTATPLPGCGSNHTPSAAKIPSPGPPNASQRTNPVVHPVAKGPTTTTHLHHHRQTSPHSLEPVAKRRRLQTQTTHTPTLPVSLTQSPSPTTPTAPIPRSPQAILVSLRDTLRSQAALLTAFDTAELPANLHQQLTELATDIDNFLTGNPTATSRPSPPLRSTNTRPTPVDLALRLLLPPTAEGFAFTFLHSSKTRGSRVLRQSLSTLGVDTKRIIDVSTPGHKICAILTHRAYTSDLRRILAEKGISRIHINPLNPAHLHDPMIRSMSERQQRLEAIRLWSDHLQDIVRRNPVRLATPLIDYFSGEGWISSEDMETLRREIPNRRHQESSGRLRGNSTLLTPVASPPRPPTA</sequence>